<keyword evidence="14" id="KW-1071">Ligand-gated ion channel</keyword>
<feature type="domain" description="Neurotransmitter-gated ion-channel ligand-binding" evidence="19">
    <location>
        <begin position="28"/>
        <end position="246"/>
    </location>
</feature>
<dbReference type="GeneID" id="106181880"/>
<dbReference type="Pfam" id="PF02932">
    <property type="entry name" value="Neur_chan_memb"/>
    <property type="match status" value="1"/>
</dbReference>
<dbReference type="InterPro" id="IPR036719">
    <property type="entry name" value="Neuro-gated_channel_TM_sf"/>
</dbReference>
<evidence type="ECO:0000259" key="20">
    <source>
        <dbReference type="Pfam" id="PF02932"/>
    </source>
</evidence>
<evidence type="ECO:0000313" key="22">
    <source>
        <dbReference type="RefSeq" id="XP_013421864.1"/>
    </source>
</evidence>
<evidence type="ECO:0000256" key="11">
    <source>
        <dbReference type="ARBA" id="ARBA00023170"/>
    </source>
</evidence>
<evidence type="ECO:0000256" key="14">
    <source>
        <dbReference type="ARBA" id="ARBA00023286"/>
    </source>
</evidence>
<feature type="compositionally biased region" description="Polar residues" evidence="18">
    <location>
        <begin position="382"/>
        <end position="396"/>
    </location>
</feature>
<dbReference type="Proteomes" id="UP000085678">
    <property type="component" value="Unplaced"/>
</dbReference>
<sequence>MSYRPFSLLFIILFSIQYSGITTTSDARRLYDDLFNKERYNKIVRPVDGSNESLQVMLGLSLIQLLDVDEKNQIITVNVLVNHIWRDAHLVWDPKKYGGIRELPIPVTDIWKPDIVLYNNADGNYQITIMTKATMDCNGTIKWTPPAIYKSYCPINVEFFPFDEQNCHLKFGSWTFDGDKVNLLHMQYPGTADDVILDGAIDLSLYSRSVEWELMDVPAMRKTKFYPCCEEPYPTITYNVTIRRKTLFYAVNLIIPCVSISFLTVLTFYLPSHSGEKITLCISILLSLTVFLLLLADLVPPTSLVIPLIGKYLLFTMILVSLSIIATVIVLNIHFRGPSTHKMSPWAKKVFLQILPKILLMRRPKSAVQIKQGKEKDKSHDNLTSQYGTLGRTMSGSDPLKHKWDEEEEERYPRAIERALKSVHFIADHMKTSDKDSNIKDDWKYVAMVLDRLFLWIFTLACVAGSIGIILQAPTLYDGRTPISLPPSEV</sequence>
<organism evidence="21 22">
    <name type="scientific">Lingula anatina</name>
    <name type="common">Brachiopod</name>
    <name type="synonym">Lingula unguis</name>
    <dbReference type="NCBI Taxonomy" id="7574"/>
    <lineage>
        <taxon>Eukaryota</taxon>
        <taxon>Metazoa</taxon>
        <taxon>Spiralia</taxon>
        <taxon>Lophotrochozoa</taxon>
        <taxon>Brachiopoda</taxon>
        <taxon>Linguliformea</taxon>
        <taxon>Lingulata</taxon>
        <taxon>Lingulida</taxon>
        <taxon>Linguloidea</taxon>
        <taxon>Lingulidae</taxon>
        <taxon>Lingula</taxon>
    </lineage>
</organism>
<evidence type="ECO:0000313" key="23">
    <source>
        <dbReference type="RefSeq" id="XP_013421865.1"/>
    </source>
</evidence>
<feature type="transmembrane region" description="Helical" evidence="17">
    <location>
        <begin position="247"/>
        <end position="271"/>
    </location>
</feature>
<evidence type="ECO:0000256" key="12">
    <source>
        <dbReference type="ARBA" id="ARBA00023180"/>
    </source>
</evidence>
<dbReference type="FunFam" id="1.20.58.390:FF:000012">
    <property type="entry name" value="Acetylcholine receptor subunit alpha-like"/>
    <property type="match status" value="1"/>
</dbReference>
<reference evidence="22 23" key="1">
    <citation type="submission" date="2025-04" db="UniProtKB">
        <authorList>
            <consortium name="RefSeq"/>
        </authorList>
    </citation>
    <scope>IDENTIFICATION</scope>
    <source>
        <tissue evidence="22 23">Gonads</tissue>
    </source>
</reference>
<evidence type="ECO:0000256" key="16">
    <source>
        <dbReference type="ARBA" id="ARBA00034104"/>
    </source>
</evidence>
<dbReference type="FunFam" id="2.70.170.10:FF:000013">
    <property type="entry name" value="Acetylcholine receptor subunit alpha"/>
    <property type="match status" value="1"/>
</dbReference>
<dbReference type="InterPro" id="IPR038050">
    <property type="entry name" value="Neuro_actylchol_rec"/>
</dbReference>
<evidence type="ECO:0000256" key="2">
    <source>
        <dbReference type="ARBA" id="ARBA00022448"/>
    </source>
</evidence>
<feature type="chain" id="PRO_5014546033" evidence="17">
    <location>
        <begin position="24"/>
        <end position="490"/>
    </location>
</feature>
<keyword evidence="13" id="KW-0628">Postsynaptic cell membrane</keyword>
<evidence type="ECO:0000256" key="3">
    <source>
        <dbReference type="ARBA" id="ARBA00022475"/>
    </source>
</evidence>
<dbReference type="SUPFAM" id="SSF63712">
    <property type="entry name" value="Nicotinic receptor ligand binding domain-like"/>
    <property type="match status" value="1"/>
</dbReference>
<keyword evidence="12" id="KW-0325">Glycoprotein</keyword>
<dbReference type="KEGG" id="lak:106181880"/>
<keyword evidence="7" id="KW-0770">Synapse</keyword>
<proteinExistence type="inferred from homology"/>
<evidence type="ECO:0000256" key="7">
    <source>
        <dbReference type="ARBA" id="ARBA00023018"/>
    </source>
</evidence>
<dbReference type="OrthoDB" id="5975154at2759"/>
<keyword evidence="15 17" id="KW-0407">Ion channel</keyword>
<feature type="region of interest" description="Disordered" evidence="18">
    <location>
        <begin position="371"/>
        <end position="400"/>
    </location>
</feature>
<evidence type="ECO:0000256" key="9">
    <source>
        <dbReference type="ARBA" id="ARBA00023136"/>
    </source>
</evidence>
<dbReference type="InterPro" id="IPR018000">
    <property type="entry name" value="Neurotransmitter_ion_chnl_CS"/>
</dbReference>
<evidence type="ECO:0000256" key="18">
    <source>
        <dbReference type="SAM" id="MobiDB-lite"/>
    </source>
</evidence>
<dbReference type="SUPFAM" id="SSF90112">
    <property type="entry name" value="Neurotransmitter-gated ion-channel transmembrane pore"/>
    <property type="match status" value="1"/>
</dbReference>
<feature type="signal peptide" evidence="17">
    <location>
        <begin position="1"/>
        <end position="23"/>
    </location>
</feature>
<dbReference type="PRINTS" id="PR00254">
    <property type="entry name" value="NICOTINICR"/>
</dbReference>
<evidence type="ECO:0000256" key="1">
    <source>
        <dbReference type="ARBA" id="ARBA00009237"/>
    </source>
</evidence>
<feature type="transmembrane region" description="Helical" evidence="17">
    <location>
        <begin position="453"/>
        <end position="477"/>
    </location>
</feature>
<keyword evidence="8 17" id="KW-0406">Ion transport</keyword>
<dbReference type="RefSeq" id="XP_013421865.1">
    <property type="nucleotide sequence ID" value="XM_013566411.1"/>
</dbReference>
<evidence type="ECO:0000256" key="13">
    <source>
        <dbReference type="ARBA" id="ARBA00023257"/>
    </source>
</evidence>
<dbReference type="GO" id="GO:0004888">
    <property type="term" value="F:transmembrane signaling receptor activity"/>
    <property type="evidence" value="ECO:0007669"/>
    <property type="project" value="InterPro"/>
</dbReference>
<feature type="transmembrane region" description="Helical" evidence="17">
    <location>
        <begin position="278"/>
        <end position="300"/>
    </location>
</feature>
<feature type="domain" description="Neurotransmitter-gated ion-channel transmembrane" evidence="20">
    <location>
        <begin position="253"/>
        <end position="469"/>
    </location>
</feature>
<keyword evidence="9 17" id="KW-0472">Membrane</keyword>
<gene>
    <name evidence="22 23" type="primary">LOC106181880</name>
</gene>
<evidence type="ECO:0000256" key="4">
    <source>
        <dbReference type="ARBA" id="ARBA00022692"/>
    </source>
</evidence>
<feature type="transmembrane region" description="Helical" evidence="17">
    <location>
        <begin position="312"/>
        <end position="333"/>
    </location>
</feature>
<dbReference type="NCBIfam" id="TIGR00860">
    <property type="entry name" value="LIC"/>
    <property type="match status" value="1"/>
</dbReference>
<keyword evidence="11" id="KW-0675">Receptor</keyword>
<dbReference type="GO" id="GO:0007271">
    <property type="term" value="P:synaptic transmission, cholinergic"/>
    <property type="evidence" value="ECO:0007669"/>
    <property type="project" value="UniProtKB-ARBA"/>
</dbReference>
<dbReference type="PANTHER" id="PTHR18945">
    <property type="entry name" value="NEUROTRANSMITTER GATED ION CHANNEL"/>
    <property type="match status" value="1"/>
</dbReference>
<dbReference type="InterPro" id="IPR006201">
    <property type="entry name" value="Neur_channel"/>
</dbReference>
<evidence type="ECO:0000256" key="17">
    <source>
        <dbReference type="RuleBase" id="RU000687"/>
    </source>
</evidence>
<evidence type="ECO:0000256" key="15">
    <source>
        <dbReference type="ARBA" id="ARBA00023303"/>
    </source>
</evidence>
<keyword evidence="4 17" id="KW-0812">Transmembrane</keyword>
<dbReference type="PRINTS" id="PR00252">
    <property type="entry name" value="NRIONCHANNEL"/>
</dbReference>
<evidence type="ECO:0000256" key="10">
    <source>
        <dbReference type="ARBA" id="ARBA00023157"/>
    </source>
</evidence>
<dbReference type="InterPro" id="IPR002394">
    <property type="entry name" value="Nicotinic_acetylcholine_rcpt"/>
</dbReference>
<dbReference type="InterPro" id="IPR006029">
    <property type="entry name" value="Neurotrans-gated_channel_TM"/>
</dbReference>
<dbReference type="AlphaFoldDB" id="A0A1S3KHB3"/>
<comment type="subcellular location">
    <subcellularLocation>
        <location evidence="16">Postsynaptic cell membrane</location>
        <topology evidence="16">Multi-pass membrane protein</topology>
    </subcellularLocation>
</comment>
<dbReference type="RefSeq" id="XP_013421864.1">
    <property type="nucleotide sequence ID" value="XM_013566410.1"/>
</dbReference>
<name>A0A1S3KHB3_LINAN</name>
<keyword evidence="21" id="KW-1185">Reference proteome</keyword>
<keyword evidence="6 17" id="KW-1133">Transmembrane helix</keyword>
<protein>
    <submittedName>
        <fullName evidence="22">Acetylcholine receptor subunit alpha-like isoform X1</fullName>
    </submittedName>
    <submittedName>
        <fullName evidence="23">Acetylcholine receptor subunit alpha-like isoform X2</fullName>
    </submittedName>
</protein>
<accession>A0A1S3KHB3</accession>
<dbReference type="PROSITE" id="PS00236">
    <property type="entry name" value="NEUROTR_ION_CHANNEL"/>
    <property type="match status" value="1"/>
</dbReference>
<keyword evidence="5 17" id="KW-0732">Signal</keyword>
<dbReference type="Gene3D" id="2.70.170.10">
    <property type="entry name" value="Neurotransmitter-gated ion-channel ligand-binding domain"/>
    <property type="match status" value="1"/>
</dbReference>
<evidence type="ECO:0000256" key="5">
    <source>
        <dbReference type="ARBA" id="ARBA00022729"/>
    </source>
</evidence>
<evidence type="ECO:0000256" key="8">
    <source>
        <dbReference type="ARBA" id="ARBA00023065"/>
    </source>
</evidence>
<dbReference type="FunFam" id="1.20.58.390:FF:000022">
    <property type="entry name" value="Nicotinic acetylcholine receptor subunit alpha4"/>
    <property type="match status" value="1"/>
</dbReference>
<evidence type="ECO:0000259" key="19">
    <source>
        <dbReference type="Pfam" id="PF02931"/>
    </source>
</evidence>
<keyword evidence="3" id="KW-1003">Cell membrane</keyword>
<dbReference type="CDD" id="cd19064">
    <property type="entry name" value="LGIC_TM_nAChR"/>
    <property type="match status" value="1"/>
</dbReference>
<keyword evidence="10" id="KW-1015">Disulfide bond</keyword>
<dbReference type="InterPro" id="IPR036734">
    <property type="entry name" value="Neur_chan_lig-bd_sf"/>
</dbReference>
<dbReference type="Pfam" id="PF02931">
    <property type="entry name" value="Neur_chan_LBD"/>
    <property type="match status" value="1"/>
</dbReference>
<dbReference type="GO" id="GO:0045211">
    <property type="term" value="C:postsynaptic membrane"/>
    <property type="evidence" value="ECO:0007669"/>
    <property type="project" value="UniProtKB-SubCell"/>
</dbReference>
<dbReference type="Gene3D" id="1.20.58.390">
    <property type="entry name" value="Neurotransmitter-gated ion-channel transmembrane domain"/>
    <property type="match status" value="2"/>
</dbReference>
<dbReference type="GO" id="GO:0022848">
    <property type="term" value="F:acetylcholine-gated monoatomic cation-selective channel activity"/>
    <property type="evidence" value="ECO:0007669"/>
    <property type="project" value="InterPro"/>
</dbReference>
<keyword evidence="2 17" id="KW-0813">Transport</keyword>
<dbReference type="STRING" id="7574.A0A1S3KHB3"/>
<feature type="compositionally biased region" description="Basic and acidic residues" evidence="18">
    <location>
        <begin position="372"/>
        <end position="381"/>
    </location>
</feature>
<comment type="similarity">
    <text evidence="1">Belongs to the ligand-gated ion channel (TC 1.A.9) family. Acetylcholine receptor (TC 1.A.9.1) subfamily.</text>
</comment>
<dbReference type="InterPro" id="IPR006202">
    <property type="entry name" value="Neur_chan_lig-bd"/>
</dbReference>
<evidence type="ECO:0000256" key="6">
    <source>
        <dbReference type="ARBA" id="ARBA00022989"/>
    </source>
</evidence>
<evidence type="ECO:0000313" key="21">
    <source>
        <dbReference type="Proteomes" id="UP000085678"/>
    </source>
</evidence>
<dbReference type="CDD" id="cd19031">
    <property type="entry name" value="LGIC_ECD_nAChR_proto_alpha-like"/>
    <property type="match status" value="1"/>
</dbReference>